<organism evidence="2 3">
    <name type="scientific">Geodermatophilus poikilotrophus</name>
    <dbReference type="NCBI Taxonomy" id="1333667"/>
    <lineage>
        <taxon>Bacteria</taxon>
        <taxon>Bacillati</taxon>
        <taxon>Actinomycetota</taxon>
        <taxon>Actinomycetes</taxon>
        <taxon>Geodermatophilales</taxon>
        <taxon>Geodermatophilaceae</taxon>
        <taxon>Geodermatophilus</taxon>
    </lineage>
</organism>
<evidence type="ECO:0000256" key="1">
    <source>
        <dbReference type="SAM" id="MobiDB-lite"/>
    </source>
</evidence>
<keyword evidence="3" id="KW-1185">Reference proteome</keyword>
<protein>
    <submittedName>
        <fullName evidence="2">Uncharacterized protein</fullName>
    </submittedName>
</protein>
<accession>A0A1H9ZI99</accession>
<dbReference type="Proteomes" id="UP000198507">
    <property type="component" value="Unassembled WGS sequence"/>
</dbReference>
<evidence type="ECO:0000313" key="3">
    <source>
        <dbReference type="Proteomes" id="UP000198507"/>
    </source>
</evidence>
<feature type="region of interest" description="Disordered" evidence="1">
    <location>
        <begin position="1"/>
        <end position="30"/>
    </location>
</feature>
<dbReference type="EMBL" id="FOIE01000001">
    <property type="protein sequence ID" value="SES81299.1"/>
    <property type="molecule type" value="Genomic_DNA"/>
</dbReference>
<evidence type="ECO:0000313" key="2">
    <source>
        <dbReference type="EMBL" id="SES81299.1"/>
    </source>
</evidence>
<gene>
    <name evidence="2" type="ORF">SAMN04488546_0607</name>
</gene>
<reference evidence="3" key="1">
    <citation type="submission" date="2016-10" db="EMBL/GenBank/DDBJ databases">
        <authorList>
            <person name="Varghese N."/>
            <person name="Submissions S."/>
        </authorList>
    </citation>
    <scope>NUCLEOTIDE SEQUENCE [LARGE SCALE GENOMIC DNA]</scope>
    <source>
        <strain evidence="3">DSM 44209</strain>
    </source>
</reference>
<name>A0A1H9ZI99_9ACTN</name>
<sequence>MAHPTVAAPRVRVPPDAGARRTRLHLTPCP</sequence>
<proteinExistence type="predicted"/>
<feature type="compositionally biased region" description="Low complexity" evidence="1">
    <location>
        <begin position="1"/>
        <end position="17"/>
    </location>
</feature>
<dbReference type="AlphaFoldDB" id="A0A1H9ZI99"/>